<dbReference type="PANTHER" id="PTHR43798">
    <property type="entry name" value="MONOACYLGLYCEROL LIPASE"/>
    <property type="match status" value="1"/>
</dbReference>
<evidence type="ECO:0000313" key="4">
    <source>
        <dbReference type="EMBL" id="KAJ8922893.1"/>
    </source>
</evidence>
<dbReference type="InterPro" id="IPR050266">
    <property type="entry name" value="AB_hydrolase_sf"/>
</dbReference>
<keyword evidence="5" id="KW-1185">Reference proteome</keyword>
<dbReference type="PRINTS" id="PR00111">
    <property type="entry name" value="ABHYDROLASE"/>
</dbReference>
<comment type="similarity">
    <text evidence="1">Belongs to the AB hydrolase superfamily.</text>
</comment>
<dbReference type="Proteomes" id="UP001159042">
    <property type="component" value="Unassembled WGS sequence"/>
</dbReference>
<gene>
    <name evidence="4" type="ORF">NQ315_007929</name>
</gene>
<dbReference type="EMBL" id="JANEYG010000006">
    <property type="protein sequence ID" value="KAJ8922893.1"/>
    <property type="molecule type" value="Genomic_DNA"/>
</dbReference>
<proteinExistence type="inferred from homology"/>
<organism evidence="4 5">
    <name type="scientific">Exocentrus adspersus</name>
    <dbReference type="NCBI Taxonomy" id="1586481"/>
    <lineage>
        <taxon>Eukaryota</taxon>
        <taxon>Metazoa</taxon>
        <taxon>Ecdysozoa</taxon>
        <taxon>Arthropoda</taxon>
        <taxon>Hexapoda</taxon>
        <taxon>Insecta</taxon>
        <taxon>Pterygota</taxon>
        <taxon>Neoptera</taxon>
        <taxon>Endopterygota</taxon>
        <taxon>Coleoptera</taxon>
        <taxon>Polyphaga</taxon>
        <taxon>Cucujiformia</taxon>
        <taxon>Chrysomeloidea</taxon>
        <taxon>Cerambycidae</taxon>
        <taxon>Lamiinae</taxon>
        <taxon>Acanthocinini</taxon>
        <taxon>Exocentrus</taxon>
    </lineage>
</organism>
<evidence type="ECO:0000313" key="5">
    <source>
        <dbReference type="Proteomes" id="UP001159042"/>
    </source>
</evidence>
<dbReference type="InterPro" id="IPR000073">
    <property type="entry name" value="AB_hydrolase_1"/>
</dbReference>
<dbReference type="SUPFAM" id="SSF53474">
    <property type="entry name" value="alpha/beta-Hydrolases"/>
    <property type="match status" value="1"/>
</dbReference>
<dbReference type="InterPro" id="IPR029058">
    <property type="entry name" value="AB_hydrolase_fold"/>
</dbReference>
<evidence type="ECO:0000256" key="2">
    <source>
        <dbReference type="ARBA" id="ARBA00022801"/>
    </source>
</evidence>
<sequence length="296" mass="33776">MINEFSVPVPWGHIAVKTWGDEKDEAVLVAHGRLDNAGAFDRLIPLLPASFYYICIDLPGHGKSSHFPPHLPIYTTNFVLAYKLLVEFFKRQSYIIIGHSYGGQIGFLYAQLYPMHVKKLIMLETVHMYPVNVKEFKHYLIDQLESNIDISRKLGTGSKPKYTQEEALSKLLTGRQGTSLTIEAATPLFKRAVEPVGDGKVSFTYDQRMKSFINPLHDFRYIIETLREDPVTCPVLIVLGLKSLTKDHMEVLVKEFKRWNNISIEYVDDYHDVHNNSPGLVAPIITKFLLTEKAKL</sequence>
<dbReference type="Pfam" id="PF00561">
    <property type="entry name" value="Abhydrolase_1"/>
    <property type="match status" value="1"/>
</dbReference>
<dbReference type="AlphaFoldDB" id="A0AAV8W999"/>
<dbReference type="PANTHER" id="PTHR43798:SF14">
    <property type="entry name" value="SERINE HYDROLASE-LIKE PROTEIN DDB_G0286239"/>
    <property type="match status" value="1"/>
</dbReference>
<feature type="domain" description="AB hydrolase-1" evidence="3">
    <location>
        <begin position="26"/>
        <end position="130"/>
    </location>
</feature>
<keyword evidence="2" id="KW-0378">Hydrolase</keyword>
<comment type="caution">
    <text evidence="4">The sequence shown here is derived from an EMBL/GenBank/DDBJ whole genome shotgun (WGS) entry which is preliminary data.</text>
</comment>
<dbReference type="Gene3D" id="3.40.50.1820">
    <property type="entry name" value="alpha/beta hydrolase"/>
    <property type="match status" value="1"/>
</dbReference>
<dbReference type="GO" id="GO:0016787">
    <property type="term" value="F:hydrolase activity"/>
    <property type="evidence" value="ECO:0007669"/>
    <property type="project" value="UniProtKB-KW"/>
</dbReference>
<protein>
    <recommendedName>
        <fullName evidence="3">AB hydrolase-1 domain-containing protein</fullName>
    </recommendedName>
</protein>
<dbReference type="GO" id="GO:0016020">
    <property type="term" value="C:membrane"/>
    <property type="evidence" value="ECO:0007669"/>
    <property type="project" value="TreeGrafter"/>
</dbReference>
<evidence type="ECO:0000259" key="3">
    <source>
        <dbReference type="Pfam" id="PF00561"/>
    </source>
</evidence>
<evidence type="ECO:0000256" key="1">
    <source>
        <dbReference type="ARBA" id="ARBA00008645"/>
    </source>
</evidence>
<name>A0AAV8W999_9CUCU</name>
<accession>A0AAV8W999</accession>
<reference evidence="4 5" key="1">
    <citation type="journal article" date="2023" name="Insect Mol. Biol.">
        <title>Genome sequencing provides insights into the evolution of gene families encoding plant cell wall-degrading enzymes in longhorned beetles.</title>
        <authorList>
            <person name="Shin N.R."/>
            <person name="Okamura Y."/>
            <person name="Kirsch R."/>
            <person name="Pauchet Y."/>
        </authorList>
    </citation>
    <scope>NUCLEOTIDE SEQUENCE [LARGE SCALE GENOMIC DNA]</scope>
    <source>
        <strain evidence="4">EAD_L_NR</strain>
    </source>
</reference>